<evidence type="ECO:0000313" key="2">
    <source>
        <dbReference type="EMBL" id="ELU38005.1"/>
    </source>
</evidence>
<feature type="region of interest" description="Disordered" evidence="1">
    <location>
        <begin position="45"/>
        <end position="70"/>
    </location>
</feature>
<sequence length="114" mass="13287">MANQAGPCTSHLPPTTTYPQRKEHSLTSYYCVKMPLYILTSKPGWKRKKHTRAPAWKPRSQPHDKVSPQPFYQVESPQEFDERDNELGPDAQVWKTYVKETEQIDGEQVDAWNK</sequence>
<dbReference type="AlphaFoldDB" id="L8WJ93"/>
<dbReference type="EMBL" id="AFRT01002304">
    <property type="protein sequence ID" value="ELU38005.1"/>
    <property type="molecule type" value="Genomic_DNA"/>
</dbReference>
<keyword evidence="3" id="KW-1185">Reference proteome</keyword>
<dbReference type="OrthoDB" id="3247671at2759"/>
<organism evidence="2 3">
    <name type="scientific">Thanatephorus cucumeris (strain AG1-IA)</name>
    <name type="common">Rice sheath blight fungus</name>
    <name type="synonym">Rhizoctonia solani</name>
    <dbReference type="NCBI Taxonomy" id="983506"/>
    <lineage>
        <taxon>Eukaryota</taxon>
        <taxon>Fungi</taxon>
        <taxon>Dikarya</taxon>
        <taxon>Basidiomycota</taxon>
        <taxon>Agaricomycotina</taxon>
        <taxon>Agaricomycetes</taxon>
        <taxon>Cantharellales</taxon>
        <taxon>Ceratobasidiaceae</taxon>
        <taxon>Rhizoctonia</taxon>
        <taxon>Rhizoctonia solani AG-1</taxon>
    </lineage>
</organism>
<dbReference type="Proteomes" id="UP000011668">
    <property type="component" value="Unassembled WGS sequence"/>
</dbReference>
<accession>L8WJ93</accession>
<dbReference type="STRING" id="983506.L8WJ93"/>
<comment type="caution">
    <text evidence="2">The sequence shown here is derived from an EMBL/GenBank/DDBJ whole genome shotgun (WGS) entry which is preliminary data.</text>
</comment>
<evidence type="ECO:0000313" key="3">
    <source>
        <dbReference type="Proteomes" id="UP000011668"/>
    </source>
</evidence>
<reference evidence="2 3" key="1">
    <citation type="journal article" date="2013" name="Nat. Commun.">
        <title>The evolution and pathogenic mechanisms of the rice sheath blight pathogen.</title>
        <authorList>
            <person name="Zheng A."/>
            <person name="Lin R."/>
            <person name="Xu L."/>
            <person name="Qin P."/>
            <person name="Tang C."/>
            <person name="Ai P."/>
            <person name="Zhang D."/>
            <person name="Liu Y."/>
            <person name="Sun Z."/>
            <person name="Feng H."/>
            <person name="Wang Y."/>
            <person name="Chen Y."/>
            <person name="Liang X."/>
            <person name="Fu R."/>
            <person name="Li Q."/>
            <person name="Zhang J."/>
            <person name="Yu X."/>
            <person name="Xie Z."/>
            <person name="Ding L."/>
            <person name="Guan P."/>
            <person name="Tang J."/>
            <person name="Liang Y."/>
            <person name="Wang S."/>
            <person name="Deng Q."/>
            <person name="Li S."/>
            <person name="Zhu J."/>
            <person name="Wang L."/>
            <person name="Liu H."/>
            <person name="Li P."/>
        </authorList>
    </citation>
    <scope>NUCLEOTIDE SEQUENCE [LARGE SCALE GENOMIC DNA]</scope>
    <source>
        <strain evidence="3">AG-1 IA</strain>
    </source>
</reference>
<gene>
    <name evidence="2" type="ORF">AG1IA_07968</name>
</gene>
<feature type="region of interest" description="Disordered" evidence="1">
    <location>
        <begin position="1"/>
        <end position="22"/>
    </location>
</feature>
<proteinExistence type="predicted"/>
<protein>
    <submittedName>
        <fullName evidence="2">Uncharacterized protein</fullName>
    </submittedName>
</protein>
<dbReference type="HOGENOM" id="CLU_2122739_0_0_1"/>
<name>L8WJ93_THACA</name>
<evidence type="ECO:0000256" key="1">
    <source>
        <dbReference type="SAM" id="MobiDB-lite"/>
    </source>
</evidence>
<feature type="compositionally biased region" description="Polar residues" evidence="1">
    <location>
        <begin position="1"/>
        <end position="19"/>
    </location>
</feature>